<organism evidence="2 3">
    <name type="scientific">Gigaspora rosea</name>
    <dbReference type="NCBI Taxonomy" id="44941"/>
    <lineage>
        <taxon>Eukaryota</taxon>
        <taxon>Fungi</taxon>
        <taxon>Fungi incertae sedis</taxon>
        <taxon>Mucoromycota</taxon>
        <taxon>Glomeromycotina</taxon>
        <taxon>Glomeromycetes</taxon>
        <taxon>Diversisporales</taxon>
        <taxon>Gigasporaceae</taxon>
        <taxon>Gigaspora</taxon>
    </lineage>
</organism>
<comment type="caution">
    <text evidence="2">The sequence shown here is derived from an EMBL/GenBank/DDBJ whole genome shotgun (WGS) entry which is preliminary data.</text>
</comment>
<evidence type="ECO:0000313" key="3">
    <source>
        <dbReference type="Proteomes" id="UP000266673"/>
    </source>
</evidence>
<evidence type="ECO:0000256" key="1">
    <source>
        <dbReference type="SAM" id="SignalP"/>
    </source>
</evidence>
<protein>
    <submittedName>
        <fullName evidence="2">Uncharacterized protein</fullName>
    </submittedName>
</protein>
<keyword evidence="3" id="KW-1185">Reference proteome</keyword>
<name>A0A397V0S0_9GLOM</name>
<dbReference type="EMBL" id="QKWP01000703">
    <property type="protein sequence ID" value="RIB16080.1"/>
    <property type="molecule type" value="Genomic_DNA"/>
</dbReference>
<accession>A0A397V0S0</accession>
<feature type="chain" id="PRO_5017229218" evidence="1">
    <location>
        <begin position="21"/>
        <end position="95"/>
    </location>
</feature>
<dbReference type="Proteomes" id="UP000266673">
    <property type="component" value="Unassembled WGS sequence"/>
</dbReference>
<feature type="signal peptide" evidence="1">
    <location>
        <begin position="1"/>
        <end position="20"/>
    </location>
</feature>
<keyword evidence="1" id="KW-0732">Signal</keyword>
<dbReference type="AlphaFoldDB" id="A0A397V0S0"/>
<proteinExistence type="predicted"/>
<dbReference type="OrthoDB" id="10405974at2759"/>
<sequence length="95" mass="10270">MEFKFSTFGIFLMACSMILAFPIINQYPECGSVCIGRCDTCLFIASNCTDAPFCSSLNFISGICGSKCSLHCGSCKYVCTGCSGTPPRCRECTRI</sequence>
<evidence type="ECO:0000313" key="2">
    <source>
        <dbReference type="EMBL" id="RIB16080.1"/>
    </source>
</evidence>
<gene>
    <name evidence="2" type="ORF">C2G38_2091863</name>
</gene>
<dbReference type="PROSITE" id="PS51257">
    <property type="entry name" value="PROKAR_LIPOPROTEIN"/>
    <property type="match status" value="1"/>
</dbReference>
<reference evidence="2 3" key="1">
    <citation type="submission" date="2018-06" db="EMBL/GenBank/DDBJ databases">
        <title>Comparative genomics reveals the genomic features of Rhizophagus irregularis, R. cerebriforme, R. diaphanum and Gigaspora rosea, and their symbiotic lifestyle signature.</title>
        <authorList>
            <person name="Morin E."/>
            <person name="San Clemente H."/>
            <person name="Chen E.C.H."/>
            <person name="De La Providencia I."/>
            <person name="Hainaut M."/>
            <person name="Kuo A."/>
            <person name="Kohler A."/>
            <person name="Murat C."/>
            <person name="Tang N."/>
            <person name="Roy S."/>
            <person name="Loubradou J."/>
            <person name="Henrissat B."/>
            <person name="Grigoriev I.V."/>
            <person name="Corradi N."/>
            <person name="Roux C."/>
            <person name="Martin F.M."/>
        </authorList>
    </citation>
    <scope>NUCLEOTIDE SEQUENCE [LARGE SCALE GENOMIC DNA]</scope>
    <source>
        <strain evidence="2 3">DAOM 194757</strain>
    </source>
</reference>